<dbReference type="FunFam" id="1.20.5.170:FF:000020">
    <property type="entry name" value="BZIP transcription factor"/>
    <property type="match status" value="1"/>
</dbReference>
<dbReference type="GO" id="GO:0005634">
    <property type="term" value="C:nucleus"/>
    <property type="evidence" value="ECO:0007669"/>
    <property type="project" value="UniProtKB-SubCell"/>
</dbReference>
<evidence type="ECO:0000313" key="9">
    <source>
        <dbReference type="EMBL" id="KAJ7966014.1"/>
    </source>
</evidence>
<dbReference type="CDD" id="cd14702">
    <property type="entry name" value="bZIP_plant_GBF1"/>
    <property type="match status" value="1"/>
</dbReference>
<reference evidence="9" key="1">
    <citation type="journal article" date="2023" name="Science">
        <title>Elucidation of the pathway for biosynthesis of saponin adjuvants from the soapbark tree.</title>
        <authorList>
            <person name="Reed J."/>
            <person name="Orme A."/>
            <person name="El-Demerdash A."/>
            <person name="Owen C."/>
            <person name="Martin L.B.B."/>
            <person name="Misra R.C."/>
            <person name="Kikuchi S."/>
            <person name="Rejzek M."/>
            <person name="Martin A.C."/>
            <person name="Harkess A."/>
            <person name="Leebens-Mack J."/>
            <person name="Louveau T."/>
            <person name="Stephenson M.J."/>
            <person name="Osbourn A."/>
        </authorList>
    </citation>
    <scope>NUCLEOTIDE SEQUENCE</scope>
    <source>
        <strain evidence="9">S10</strain>
    </source>
</reference>
<dbReference type="PROSITE" id="PS00036">
    <property type="entry name" value="BZIP_BASIC"/>
    <property type="match status" value="1"/>
</dbReference>
<dbReference type="InterPro" id="IPR045314">
    <property type="entry name" value="bZIP_plant_GBF1"/>
</dbReference>
<dbReference type="PANTHER" id="PTHR47693:SF1">
    <property type="entry name" value="BZIP TRANSCRIPTION FACTOR RISBZ3"/>
    <property type="match status" value="1"/>
</dbReference>
<sequence length="359" mass="38967">MDKKPADLVTTYSTTQSLAALSIFKSGGDMKRSASELALEEFLDKAVIGAEVSALDSAANSKDAKPDEFRCQRDRNLAETDGFFGDICSGDLNVAFRNRDTVHGFSTCEGLTDTVLWSQNVTPKHSSISATIDSQSSICGTVGSPVSANEPKGRDDQAKGATSGSSRDQSDEDDIEMELGACEESSNPIDLKRLRRMVSNRESARRSRRRKQAHLADLELQVERLRGENATLYKQLTDATQQYRDADTNNRVLKSDVEALRAKVKLAEDMVARGSLTCSLNQLLHSHINTPQQLNTNNLCRVPHVSPTITVHGEEASFAGIAVSEQNTALGLGNVQFSNSNIQTGVISDAVSCVSDIWP</sequence>
<evidence type="ECO:0000256" key="1">
    <source>
        <dbReference type="ARBA" id="ARBA00004123"/>
    </source>
</evidence>
<feature type="domain" description="BZIP" evidence="8">
    <location>
        <begin position="190"/>
        <end position="242"/>
    </location>
</feature>
<evidence type="ECO:0000256" key="4">
    <source>
        <dbReference type="ARBA" id="ARBA00023163"/>
    </source>
</evidence>
<gene>
    <name evidence="9" type="ORF">O6P43_015554</name>
</gene>
<keyword evidence="2" id="KW-0805">Transcription regulation</keyword>
<protein>
    <submittedName>
        <fullName evidence="9">Basic leucine zipper 9-like transcription factor</fullName>
    </submittedName>
</protein>
<proteinExistence type="predicted"/>
<evidence type="ECO:0000259" key="8">
    <source>
        <dbReference type="PROSITE" id="PS50217"/>
    </source>
</evidence>
<evidence type="ECO:0000256" key="7">
    <source>
        <dbReference type="SAM" id="MobiDB-lite"/>
    </source>
</evidence>
<dbReference type="InterPro" id="IPR046347">
    <property type="entry name" value="bZIP_sf"/>
</dbReference>
<accession>A0AAD7PSZ7</accession>
<evidence type="ECO:0000256" key="3">
    <source>
        <dbReference type="ARBA" id="ARBA00023125"/>
    </source>
</evidence>
<evidence type="ECO:0000256" key="2">
    <source>
        <dbReference type="ARBA" id="ARBA00023015"/>
    </source>
</evidence>
<keyword evidence="4" id="KW-0804">Transcription</keyword>
<dbReference type="SMART" id="SM00338">
    <property type="entry name" value="BRLZ"/>
    <property type="match status" value="1"/>
</dbReference>
<dbReference type="SUPFAM" id="SSF57959">
    <property type="entry name" value="Leucine zipper domain"/>
    <property type="match status" value="1"/>
</dbReference>
<dbReference type="InterPro" id="IPR004827">
    <property type="entry name" value="bZIP"/>
</dbReference>
<keyword evidence="6" id="KW-0175">Coiled coil</keyword>
<dbReference type="AlphaFoldDB" id="A0AAD7PSZ7"/>
<dbReference type="GO" id="GO:0046983">
    <property type="term" value="F:protein dimerization activity"/>
    <property type="evidence" value="ECO:0007669"/>
    <property type="project" value="UniProtKB-ARBA"/>
</dbReference>
<evidence type="ECO:0000256" key="5">
    <source>
        <dbReference type="ARBA" id="ARBA00023242"/>
    </source>
</evidence>
<dbReference type="Proteomes" id="UP001163823">
    <property type="component" value="Chromosome 6"/>
</dbReference>
<evidence type="ECO:0000313" key="10">
    <source>
        <dbReference type="Proteomes" id="UP001163823"/>
    </source>
</evidence>
<keyword evidence="3" id="KW-0238">DNA-binding</keyword>
<comment type="subcellular location">
    <subcellularLocation>
        <location evidence="1">Nucleus</location>
    </subcellularLocation>
</comment>
<evidence type="ECO:0000256" key="6">
    <source>
        <dbReference type="SAM" id="Coils"/>
    </source>
</evidence>
<name>A0AAD7PSZ7_QUISA</name>
<organism evidence="9 10">
    <name type="scientific">Quillaja saponaria</name>
    <name type="common">Soap bark tree</name>
    <dbReference type="NCBI Taxonomy" id="32244"/>
    <lineage>
        <taxon>Eukaryota</taxon>
        <taxon>Viridiplantae</taxon>
        <taxon>Streptophyta</taxon>
        <taxon>Embryophyta</taxon>
        <taxon>Tracheophyta</taxon>
        <taxon>Spermatophyta</taxon>
        <taxon>Magnoliopsida</taxon>
        <taxon>eudicotyledons</taxon>
        <taxon>Gunneridae</taxon>
        <taxon>Pentapetalae</taxon>
        <taxon>rosids</taxon>
        <taxon>fabids</taxon>
        <taxon>Fabales</taxon>
        <taxon>Quillajaceae</taxon>
        <taxon>Quillaja</taxon>
    </lineage>
</organism>
<dbReference type="KEGG" id="qsa:O6P43_015554"/>
<feature type="region of interest" description="Disordered" evidence="7">
    <location>
        <begin position="128"/>
        <end position="174"/>
    </location>
</feature>
<dbReference type="InterPro" id="IPR044168">
    <property type="entry name" value="RISBZ3/4/5"/>
</dbReference>
<dbReference type="PROSITE" id="PS50217">
    <property type="entry name" value="BZIP"/>
    <property type="match status" value="1"/>
</dbReference>
<dbReference type="GO" id="GO:0003700">
    <property type="term" value="F:DNA-binding transcription factor activity"/>
    <property type="evidence" value="ECO:0007669"/>
    <property type="project" value="InterPro"/>
</dbReference>
<dbReference type="EMBL" id="JARAOO010000006">
    <property type="protein sequence ID" value="KAJ7966014.1"/>
    <property type="molecule type" value="Genomic_DNA"/>
</dbReference>
<dbReference type="GO" id="GO:0003677">
    <property type="term" value="F:DNA binding"/>
    <property type="evidence" value="ECO:0007669"/>
    <property type="project" value="UniProtKB-KW"/>
</dbReference>
<feature type="coiled-coil region" evidence="6">
    <location>
        <begin position="201"/>
        <end position="270"/>
    </location>
</feature>
<feature type="compositionally biased region" description="Low complexity" evidence="7">
    <location>
        <begin position="128"/>
        <end position="138"/>
    </location>
</feature>
<keyword evidence="10" id="KW-1185">Reference proteome</keyword>
<dbReference type="Gene3D" id="1.20.5.170">
    <property type="match status" value="1"/>
</dbReference>
<dbReference type="PANTHER" id="PTHR47693">
    <property type="entry name" value="BZIP TRANSCRIPTION FACTOR RISBZ3-RELATED"/>
    <property type="match status" value="1"/>
</dbReference>
<comment type="caution">
    <text evidence="9">The sequence shown here is derived from an EMBL/GenBank/DDBJ whole genome shotgun (WGS) entry which is preliminary data.</text>
</comment>
<dbReference type="Pfam" id="PF00170">
    <property type="entry name" value="bZIP_1"/>
    <property type="match status" value="1"/>
</dbReference>
<keyword evidence="5" id="KW-0539">Nucleus</keyword>